<dbReference type="Proteomes" id="UP000287651">
    <property type="component" value="Unassembled WGS sequence"/>
</dbReference>
<comment type="caution">
    <text evidence="2">The sequence shown here is derived from an EMBL/GenBank/DDBJ whole genome shotgun (WGS) entry which is preliminary data.</text>
</comment>
<organism evidence="2 3">
    <name type="scientific">Ensete ventricosum</name>
    <name type="common">Abyssinian banana</name>
    <name type="synonym">Musa ensete</name>
    <dbReference type="NCBI Taxonomy" id="4639"/>
    <lineage>
        <taxon>Eukaryota</taxon>
        <taxon>Viridiplantae</taxon>
        <taxon>Streptophyta</taxon>
        <taxon>Embryophyta</taxon>
        <taxon>Tracheophyta</taxon>
        <taxon>Spermatophyta</taxon>
        <taxon>Magnoliopsida</taxon>
        <taxon>Liliopsida</taxon>
        <taxon>Zingiberales</taxon>
        <taxon>Musaceae</taxon>
        <taxon>Ensete</taxon>
    </lineage>
</organism>
<feature type="compositionally biased region" description="Basic and acidic residues" evidence="1">
    <location>
        <begin position="80"/>
        <end position="90"/>
    </location>
</feature>
<gene>
    <name evidence="2" type="ORF">B296_00015880</name>
</gene>
<dbReference type="EMBL" id="AMZH03011723">
    <property type="protein sequence ID" value="RRT52332.1"/>
    <property type="molecule type" value="Genomic_DNA"/>
</dbReference>
<evidence type="ECO:0000313" key="3">
    <source>
        <dbReference type="Proteomes" id="UP000287651"/>
    </source>
</evidence>
<dbReference type="AlphaFoldDB" id="A0A426YKR3"/>
<proteinExistence type="predicted"/>
<evidence type="ECO:0000313" key="2">
    <source>
        <dbReference type="EMBL" id="RRT52332.1"/>
    </source>
</evidence>
<name>A0A426YKR3_ENSVE</name>
<feature type="region of interest" description="Disordered" evidence="1">
    <location>
        <begin position="57"/>
        <end position="90"/>
    </location>
</feature>
<accession>A0A426YKR3</accession>
<sequence length="90" mass="9854">MEAGEAASHLASKSAAPCGSQLGRLSWRPVLATWFGVGGRRWRSTKCGVRNGEVTADHSSSYFTPWDEHYGGGERGNQMQHEKDYDPVDA</sequence>
<reference evidence="2 3" key="1">
    <citation type="journal article" date="2014" name="Agronomy (Basel)">
        <title>A Draft Genome Sequence for Ensete ventricosum, the Drought-Tolerant Tree Against Hunger.</title>
        <authorList>
            <person name="Harrison J."/>
            <person name="Moore K.A."/>
            <person name="Paszkiewicz K."/>
            <person name="Jones T."/>
            <person name="Grant M."/>
            <person name="Ambacheew D."/>
            <person name="Muzemil S."/>
            <person name="Studholme D.J."/>
        </authorList>
    </citation>
    <scope>NUCLEOTIDE SEQUENCE [LARGE SCALE GENOMIC DNA]</scope>
</reference>
<feature type="region of interest" description="Disordered" evidence="1">
    <location>
        <begin position="1"/>
        <end position="21"/>
    </location>
</feature>
<protein>
    <submittedName>
        <fullName evidence="2">Uncharacterized protein</fullName>
    </submittedName>
</protein>
<evidence type="ECO:0000256" key="1">
    <source>
        <dbReference type="SAM" id="MobiDB-lite"/>
    </source>
</evidence>